<evidence type="ECO:0000313" key="2">
    <source>
        <dbReference type="EMBL" id="GAA0918868.1"/>
    </source>
</evidence>
<dbReference type="InterPro" id="IPR036388">
    <property type="entry name" value="WH-like_DNA-bd_sf"/>
</dbReference>
<accession>A0ABN1NYE6</accession>
<feature type="domain" description="HTH marR-type" evidence="1">
    <location>
        <begin position="11"/>
        <end position="147"/>
    </location>
</feature>
<keyword evidence="3" id="KW-1185">Reference proteome</keyword>
<evidence type="ECO:0000313" key="3">
    <source>
        <dbReference type="Proteomes" id="UP001499967"/>
    </source>
</evidence>
<dbReference type="Pfam" id="PF12802">
    <property type="entry name" value="MarR_2"/>
    <property type="match status" value="1"/>
</dbReference>
<evidence type="ECO:0000259" key="1">
    <source>
        <dbReference type="PROSITE" id="PS50995"/>
    </source>
</evidence>
<dbReference type="PANTHER" id="PTHR33164">
    <property type="entry name" value="TRANSCRIPTIONAL REGULATOR, MARR FAMILY"/>
    <property type="match status" value="1"/>
</dbReference>
<proteinExistence type="predicted"/>
<organism evidence="2 3">
    <name type="scientific">Pseudonocardia zijingensis</name>
    <dbReference type="NCBI Taxonomy" id="153376"/>
    <lineage>
        <taxon>Bacteria</taxon>
        <taxon>Bacillati</taxon>
        <taxon>Actinomycetota</taxon>
        <taxon>Actinomycetes</taxon>
        <taxon>Pseudonocardiales</taxon>
        <taxon>Pseudonocardiaceae</taxon>
        <taxon>Pseudonocardia</taxon>
    </lineage>
</organism>
<comment type="caution">
    <text evidence="2">The sequence shown here is derived from an EMBL/GenBank/DDBJ whole genome shotgun (WGS) entry which is preliminary data.</text>
</comment>
<dbReference type="Proteomes" id="UP001499967">
    <property type="component" value="Unassembled WGS sequence"/>
</dbReference>
<dbReference type="EMBL" id="BAAAHP010000003">
    <property type="protein sequence ID" value="GAA0918868.1"/>
    <property type="molecule type" value="Genomic_DNA"/>
</dbReference>
<dbReference type="InterPro" id="IPR039422">
    <property type="entry name" value="MarR/SlyA-like"/>
</dbReference>
<dbReference type="PROSITE" id="PS50995">
    <property type="entry name" value="HTH_MARR_2"/>
    <property type="match status" value="1"/>
</dbReference>
<dbReference type="SMART" id="SM00347">
    <property type="entry name" value="HTH_MARR"/>
    <property type="match status" value="1"/>
</dbReference>
<dbReference type="Gene3D" id="1.10.10.10">
    <property type="entry name" value="Winged helix-like DNA-binding domain superfamily/Winged helix DNA-binding domain"/>
    <property type="match status" value="1"/>
</dbReference>
<name>A0ABN1NYE6_9PSEU</name>
<gene>
    <name evidence="2" type="ORF">GCM10009559_00550</name>
</gene>
<sequence length="162" mass="17907">MPEPPWLDDREARAWRAMIGVMQQLTAALERQLVQDAGLSGADYTLLVPLSEAPGGVLRARDLGRMVGWERSRISHQITRMQKRGLVAREECSEDARGSMVQLTDAGRAAIVEAAPAHVAAVRRYFLDVLTDAELDLIGPALERVLDRLPDNGDDRARGERP</sequence>
<dbReference type="PRINTS" id="PR00598">
    <property type="entry name" value="HTHMARR"/>
</dbReference>
<protein>
    <submittedName>
        <fullName evidence="2">MarR family transcriptional regulator</fullName>
    </submittedName>
</protein>
<dbReference type="SUPFAM" id="SSF46785">
    <property type="entry name" value="Winged helix' DNA-binding domain"/>
    <property type="match status" value="1"/>
</dbReference>
<dbReference type="InterPro" id="IPR000835">
    <property type="entry name" value="HTH_MarR-typ"/>
</dbReference>
<dbReference type="RefSeq" id="WP_343937526.1">
    <property type="nucleotide sequence ID" value="NZ_BAAAHP010000003.1"/>
</dbReference>
<dbReference type="PANTHER" id="PTHR33164:SF99">
    <property type="entry name" value="MARR FAMILY REGULATORY PROTEIN"/>
    <property type="match status" value="1"/>
</dbReference>
<reference evidence="2 3" key="1">
    <citation type="journal article" date="2019" name="Int. J. Syst. Evol. Microbiol.">
        <title>The Global Catalogue of Microorganisms (GCM) 10K type strain sequencing project: providing services to taxonomists for standard genome sequencing and annotation.</title>
        <authorList>
            <consortium name="The Broad Institute Genomics Platform"/>
            <consortium name="The Broad Institute Genome Sequencing Center for Infectious Disease"/>
            <person name="Wu L."/>
            <person name="Ma J."/>
        </authorList>
    </citation>
    <scope>NUCLEOTIDE SEQUENCE [LARGE SCALE GENOMIC DNA]</scope>
    <source>
        <strain evidence="2 3">JCM 11117</strain>
    </source>
</reference>
<dbReference type="InterPro" id="IPR036390">
    <property type="entry name" value="WH_DNA-bd_sf"/>
</dbReference>